<evidence type="ECO:0000313" key="4">
    <source>
        <dbReference type="Proteomes" id="UP000198424"/>
    </source>
</evidence>
<evidence type="ECO:0000313" key="1">
    <source>
        <dbReference type="EMBL" id="KFF11217.1"/>
    </source>
</evidence>
<dbReference type="EMBL" id="JPRM01000036">
    <property type="protein sequence ID" value="KFF11217.1"/>
    <property type="molecule type" value="Genomic_DNA"/>
</dbReference>
<dbReference type="STRING" id="991.IW20_19975"/>
<dbReference type="RefSeq" id="WP_035626288.1">
    <property type="nucleotide sequence ID" value="NZ_JBEWQG010000046.1"/>
</dbReference>
<reference evidence="2 4" key="2">
    <citation type="submission" date="2016-11" db="EMBL/GenBank/DDBJ databases">
        <title>Whole genomes of Flavobacteriaceae.</title>
        <authorList>
            <person name="Stine C."/>
            <person name="Li C."/>
            <person name="Tadesse D."/>
        </authorList>
    </citation>
    <scope>NUCLEOTIDE SEQUENCE [LARGE SCALE GENOMIC DNA]</scope>
    <source>
        <strain evidence="2 4">ATCC 29551</strain>
    </source>
</reference>
<dbReference type="EMBL" id="MUGY01000002">
    <property type="protein sequence ID" value="OXA97880.1"/>
    <property type="molecule type" value="Genomic_DNA"/>
</dbReference>
<evidence type="ECO:0008006" key="5">
    <source>
        <dbReference type="Google" id="ProtNLM"/>
    </source>
</evidence>
<comment type="caution">
    <text evidence="1">The sequence shown here is derived from an EMBL/GenBank/DDBJ whole genome shotgun (WGS) entry which is preliminary data.</text>
</comment>
<evidence type="ECO:0000313" key="3">
    <source>
        <dbReference type="Proteomes" id="UP000028712"/>
    </source>
</evidence>
<gene>
    <name evidence="2" type="ORF">B0A62_03210</name>
    <name evidence="1" type="ORF">IW20_19975</name>
</gene>
<protein>
    <recommendedName>
        <fullName evidence="5">XRE family transcriptional regulator</fullName>
    </recommendedName>
</protein>
<accession>A0A086A3F3</accession>
<evidence type="ECO:0000313" key="2">
    <source>
        <dbReference type="EMBL" id="OXA97880.1"/>
    </source>
</evidence>
<dbReference type="Proteomes" id="UP000028712">
    <property type="component" value="Unassembled WGS sequence"/>
</dbReference>
<reference evidence="1 3" key="1">
    <citation type="submission" date="2014-07" db="EMBL/GenBank/DDBJ databases">
        <title>Genome of Flavobacterium hydatis DSM 2063.</title>
        <authorList>
            <person name="Pipes S.E."/>
            <person name="Stropko S.J."/>
            <person name="Newman J.D."/>
        </authorList>
    </citation>
    <scope>NUCLEOTIDE SEQUENCE [LARGE SCALE GENOMIC DNA]</scope>
    <source>
        <strain evidence="1 3">DSM 2063</strain>
    </source>
</reference>
<organism evidence="1 3">
    <name type="scientific">Flavobacterium hydatis</name>
    <name type="common">Cytophaga aquatilis</name>
    <dbReference type="NCBI Taxonomy" id="991"/>
    <lineage>
        <taxon>Bacteria</taxon>
        <taxon>Pseudomonadati</taxon>
        <taxon>Bacteroidota</taxon>
        <taxon>Flavobacteriia</taxon>
        <taxon>Flavobacteriales</taxon>
        <taxon>Flavobacteriaceae</taxon>
        <taxon>Flavobacterium</taxon>
    </lineage>
</organism>
<dbReference type="Proteomes" id="UP000198424">
    <property type="component" value="Unassembled WGS sequence"/>
</dbReference>
<sequence length="65" mass="7518">MELTKTAKEKLGTDEVKMQIALALGKSYLTMRRWINTNHDNLTKTKSIEAITKYTGLKENEIFEK</sequence>
<name>A0A086A3F3_FLAHY</name>
<proteinExistence type="predicted"/>
<keyword evidence="4" id="KW-1185">Reference proteome</keyword>
<dbReference type="AlphaFoldDB" id="A0A086A3F3"/>